<keyword evidence="4" id="KW-1185">Reference proteome</keyword>
<evidence type="ECO:0000256" key="2">
    <source>
        <dbReference type="SAM" id="Phobius"/>
    </source>
</evidence>
<evidence type="ECO:0008006" key="5">
    <source>
        <dbReference type="Google" id="ProtNLM"/>
    </source>
</evidence>
<keyword evidence="2" id="KW-1133">Transmembrane helix</keyword>
<name>A0AA39QFU1_9AGAR</name>
<accession>A0AA39QFU1</accession>
<protein>
    <recommendedName>
        <fullName evidence="5">Mid2 domain-containing protein</fullName>
    </recommendedName>
</protein>
<feature type="transmembrane region" description="Helical" evidence="2">
    <location>
        <begin position="328"/>
        <end position="349"/>
    </location>
</feature>
<feature type="compositionally biased region" description="Basic residues" evidence="1">
    <location>
        <begin position="148"/>
        <end position="160"/>
    </location>
</feature>
<keyword evidence="2" id="KW-0812">Transmembrane</keyword>
<feature type="compositionally biased region" description="Polar residues" evidence="1">
    <location>
        <begin position="63"/>
        <end position="81"/>
    </location>
</feature>
<dbReference type="EMBL" id="JAUEPU010000007">
    <property type="protein sequence ID" value="KAK0500798.1"/>
    <property type="molecule type" value="Genomic_DNA"/>
</dbReference>
<feature type="compositionally biased region" description="Low complexity" evidence="1">
    <location>
        <begin position="206"/>
        <end position="216"/>
    </location>
</feature>
<feature type="compositionally biased region" description="Low complexity" evidence="1">
    <location>
        <begin position="82"/>
        <end position="94"/>
    </location>
</feature>
<gene>
    <name evidence="3" type="ORF">EDD18DRAFT_779998</name>
</gene>
<reference evidence="3" key="1">
    <citation type="submission" date="2023-06" db="EMBL/GenBank/DDBJ databases">
        <authorList>
            <consortium name="Lawrence Berkeley National Laboratory"/>
            <person name="Ahrendt S."/>
            <person name="Sahu N."/>
            <person name="Indic B."/>
            <person name="Wong-Bajracharya J."/>
            <person name="Merenyi Z."/>
            <person name="Ke H.-M."/>
            <person name="Monk M."/>
            <person name="Kocsube S."/>
            <person name="Drula E."/>
            <person name="Lipzen A."/>
            <person name="Balint B."/>
            <person name="Henrissat B."/>
            <person name="Andreopoulos B."/>
            <person name="Martin F.M."/>
            <person name="Harder C.B."/>
            <person name="Rigling D."/>
            <person name="Ford K.L."/>
            <person name="Foster G.D."/>
            <person name="Pangilinan J."/>
            <person name="Papanicolaou A."/>
            <person name="Barry K."/>
            <person name="LaButti K."/>
            <person name="Viragh M."/>
            <person name="Koriabine M."/>
            <person name="Yan M."/>
            <person name="Riley R."/>
            <person name="Champramary S."/>
            <person name="Plett K.L."/>
            <person name="Tsai I.J."/>
            <person name="Slot J."/>
            <person name="Sipos G."/>
            <person name="Plett J."/>
            <person name="Nagy L.G."/>
            <person name="Grigoriev I.V."/>
        </authorList>
    </citation>
    <scope>NUCLEOTIDE SEQUENCE</scope>
    <source>
        <strain evidence="3">HWK02</strain>
    </source>
</reference>
<evidence type="ECO:0000313" key="4">
    <source>
        <dbReference type="Proteomes" id="UP001175228"/>
    </source>
</evidence>
<dbReference type="Proteomes" id="UP001175228">
    <property type="component" value="Unassembled WGS sequence"/>
</dbReference>
<feature type="compositionally biased region" description="Basic and acidic residues" evidence="1">
    <location>
        <begin position="131"/>
        <end position="140"/>
    </location>
</feature>
<sequence length="520" mass="54813">MNAPKLLAVTLHVNSATCLCSPELTFTPVTHSLNLRSEYSGNISLNISGRGETKLGLQAGASSLNGETKIGPSSSNGDKGNSPSAASRSSFDSSGILENRDFGGGDTSLGDGVRAGPSGIAIGFGTNYLNGRKDKVKGQDDASSTAEHHRHQSSGHHTHSQRSDASPSQSAEGGEKSHSKDASGNGHKNHNNGDSGKSTSSRDRSSYNNNTSQTIPNPTPNPTNAPMRPTGTEIPILSKEPSPPITPISETSSRSTTDTPDIRIHVHSTASSESFPLSQPSFASAVGAGSHVSSTGGTPTTSLSTASTAMASPSRTENSISTSTNTRGLIGGIIGGIIAFSALLILLVFQFVRKRRRLRITSSLFNFDTEKFVGAKRSESDGEACVSTSETHLVSPPVVKWEPASGWGDDRCHDDGDKVFRPTRASRDEVINTTKDAAHARTSIISDPFADPNPVVEHHFHDPARESRHVCRDSETSSLAMSYEEGTVQEASRVPIRRLGSSVLSFDHDTFAIGPSVSDT</sequence>
<dbReference type="AlphaFoldDB" id="A0AA39QFU1"/>
<evidence type="ECO:0000256" key="1">
    <source>
        <dbReference type="SAM" id="MobiDB-lite"/>
    </source>
</evidence>
<feature type="region of interest" description="Disordered" evidence="1">
    <location>
        <begin position="125"/>
        <end position="259"/>
    </location>
</feature>
<keyword evidence="2" id="KW-0472">Membrane</keyword>
<organism evidence="3 4">
    <name type="scientific">Armillaria luteobubalina</name>
    <dbReference type="NCBI Taxonomy" id="153913"/>
    <lineage>
        <taxon>Eukaryota</taxon>
        <taxon>Fungi</taxon>
        <taxon>Dikarya</taxon>
        <taxon>Basidiomycota</taxon>
        <taxon>Agaricomycotina</taxon>
        <taxon>Agaricomycetes</taxon>
        <taxon>Agaricomycetidae</taxon>
        <taxon>Agaricales</taxon>
        <taxon>Marasmiineae</taxon>
        <taxon>Physalacriaceae</taxon>
        <taxon>Armillaria</taxon>
    </lineage>
</organism>
<feature type="compositionally biased region" description="Low complexity" evidence="1">
    <location>
        <begin position="283"/>
        <end position="316"/>
    </location>
</feature>
<comment type="caution">
    <text evidence="3">The sequence shown here is derived from an EMBL/GenBank/DDBJ whole genome shotgun (WGS) entry which is preliminary data.</text>
</comment>
<feature type="region of interest" description="Disordered" evidence="1">
    <location>
        <begin position="63"/>
        <end position="110"/>
    </location>
</feature>
<feature type="compositionally biased region" description="Low complexity" evidence="1">
    <location>
        <begin position="247"/>
        <end position="257"/>
    </location>
</feature>
<proteinExistence type="predicted"/>
<evidence type="ECO:0000313" key="3">
    <source>
        <dbReference type="EMBL" id="KAK0500798.1"/>
    </source>
</evidence>
<feature type="region of interest" description="Disordered" evidence="1">
    <location>
        <begin position="283"/>
        <end position="322"/>
    </location>
</feature>